<accession>A0A165DDR3</accession>
<reference evidence="2 3" key="1">
    <citation type="journal article" date="2016" name="Mol. Biol. Evol.">
        <title>Comparative Genomics of Early-Diverging Mushroom-Forming Fungi Provides Insights into the Origins of Lignocellulose Decay Capabilities.</title>
        <authorList>
            <person name="Nagy L.G."/>
            <person name="Riley R."/>
            <person name="Tritt A."/>
            <person name="Adam C."/>
            <person name="Daum C."/>
            <person name="Floudas D."/>
            <person name="Sun H."/>
            <person name="Yadav J.S."/>
            <person name="Pangilinan J."/>
            <person name="Larsson K.H."/>
            <person name="Matsuura K."/>
            <person name="Barry K."/>
            <person name="Labutti K."/>
            <person name="Kuo R."/>
            <person name="Ohm R.A."/>
            <person name="Bhattacharya S.S."/>
            <person name="Shirouzu T."/>
            <person name="Yoshinaga Y."/>
            <person name="Martin F.M."/>
            <person name="Grigoriev I.V."/>
            <person name="Hibbett D.S."/>
        </authorList>
    </citation>
    <scope>NUCLEOTIDE SEQUENCE [LARGE SCALE GENOMIC DNA]</scope>
    <source>
        <strain evidence="2 3">93-53</strain>
    </source>
</reference>
<dbReference type="InParanoid" id="A0A165DDR3"/>
<name>A0A165DDR3_9APHY</name>
<sequence>MSRYDRLRSCSPGIASSTSIWTVSDDEESYPRTYFPHSYVRDDDLLANISSRTHFSGSRPPKVDAATKPRRNAPGAYSSADRPAILEDGRITDDHPLVDLYIQRLAAVYNVEIGHLEMTPFISHMPPDMKGSLNVGKVLDVSAVLDIGLTLNELQSACILSLAALKVLYSFDHQAHWALWGKCVRERTAAVVQRVSCHTPRLIHSSVCWVGKSENLIALSRAHFLRLLVSDSEVDKRSLRDRKVTVKTAVAPVNPPRTRSRTTTSNDKAKLGEEDAVAENRVRTRSASRVVEEAEVVAAENESVLEQASSAILMLANATVSADAAIDIETVEEPTADEKPVPIEEAASMAAICVPADAPSEIARSAPTQEEPAVHDESVITEEVAAIAAIPASVDAAVATARPALTRRSSRRVQKKRTATPAPEPSSLASATAANTSCPSDLAALSAPSTTPAVESLPTTRSSTVVSDSADSDQTVVPEDGGSKPKGKKRKAAEIEGIDGEETPEGQEEGPRRKSRRAVVKTAKAREADVAPKRLPVPRKTSTRAKKAKT</sequence>
<feature type="compositionally biased region" description="Low complexity" evidence="1">
    <location>
        <begin position="459"/>
        <end position="477"/>
    </location>
</feature>
<dbReference type="GeneID" id="63831579"/>
<feature type="compositionally biased region" description="Low complexity" evidence="1">
    <location>
        <begin position="426"/>
        <end position="437"/>
    </location>
</feature>
<keyword evidence="3" id="KW-1185">Reference proteome</keyword>
<evidence type="ECO:0000313" key="2">
    <source>
        <dbReference type="EMBL" id="KZT04655.1"/>
    </source>
</evidence>
<feature type="region of interest" description="Disordered" evidence="1">
    <location>
        <begin position="403"/>
        <end position="550"/>
    </location>
</feature>
<dbReference type="RefSeq" id="XP_040762395.1">
    <property type="nucleotide sequence ID" value="XM_040914552.1"/>
</dbReference>
<feature type="region of interest" description="Disordered" evidence="1">
    <location>
        <begin position="51"/>
        <end position="80"/>
    </location>
</feature>
<protein>
    <submittedName>
        <fullName evidence="2">Uncharacterized protein</fullName>
    </submittedName>
</protein>
<evidence type="ECO:0000256" key="1">
    <source>
        <dbReference type="SAM" id="MobiDB-lite"/>
    </source>
</evidence>
<dbReference type="AlphaFoldDB" id="A0A165DDR3"/>
<evidence type="ECO:0000313" key="3">
    <source>
        <dbReference type="Proteomes" id="UP000076871"/>
    </source>
</evidence>
<dbReference type="EMBL" id="KV427635">
    <property type="protein sequence ID" value="KZT04655.1"/>
    <property type="molecule type" value="Genomic_DNA"/>
</dbReference>
<feature type="compositionally biased region" description="Basic residues" evidence="1">
    <location>
        <begin position="541"/>
        <end position="550"/>
    </location>
</feature>
<feature type="compositionally biased region" description="Acidic residues" evidence="1">
    <location>
        <begin position="496"/>
        <end position="508"/>
    </location>
</feature>
<proteinExistence type="predicted"/>
<organism evidence="2 3">
    <name type="scientific">Laetiporus sulphureus 93-53</name>
    <dbReference type="NCBI Taxonomy" id="1314785"/>
    <lineage>
        <taxon>Eukaryota</taxon>
        <taxon>Fungi</taxon>
        <taxon>Dikarya</taxon>
        <taxon>Basidiomycota</taxon>
        <taxon>Agaricomycotina</taxon>
        <taxon>Agaricomycetes</taxon>
        <taxon>Polyporales</taxon>
        <taxon>Laetiporus</taxon>
    </lineage>
</organism>
<dbReference type="OrthoDB" id="2756548at2759"/>
<dbReference type="Proteomes" id="UP000076871">
    <property type="component" value="Unassembled WGS sequence"/>
</dbReference>
<gene>
    <name evidence="2" type="ORF">LAESUDRAFT_814014</name>
</gene>
<feature type="compositionally biased region" description="Basic residues" evidence="1">
    <location>
        <begin position="408"/>
        <end position="418"/>
    </location>
</feature>